<dbReference type="STRING" id="1293891.TMES_15895"/>
<proteinExistence type="predicted"/>
<dbReference type="InterPro" id="IPR000843">
    <property type="entry name" value="HTH_LacI"/>
</dbReference>
<evidence type="ECO:0000256" key="3">
    <source>
        <dbReference type="ARBA" id="ARBA00023163"/>
    </source>
</evidence>
<dbReference type="InterPro" id="IPR010982">
    <property type="entry name" value="Lambda_DNA-bd_dom_sf"/>
</dbReference>
<keyword evidence="1" id="KW-0805">Transcription regulation</keyword>
<reference evidence="5 6" key="1">
    <citation type="submission" date="2014-03" db="EMBL/GenBank/DDBJ databases">
        <title>The draft genome sequence of Thalassospira mesophila JCM 18969.</title>
        <authorList>
            <person name="Lai Q."/>
            <person name="Shao Z."/>
        </authorList>
    </citation>
    <scope>NUCLEOTIDE SEQUENCE [LARGE SCALE GENOMIC DNA]</scope>
    <source>
        <strain evidence="5 6">JCM 18969</strain>
    </source>
</reference>
<keyword evidence="2" id="KW-0238">DNA-binding</keyword>
<evidence type="ECO:0000256" key="2">
    <source>
        <dbReference type="ARBA" id="ARBA00023125"/>
    </source>
</evidence>
<dbReference type="PANTHER" id="PTHR30146">
    <property type="entry name" value="LACI-RELATED TRANSCRIPTIONAL REPRESSOR"/>
    <property type="match status" value="1"/>
</dbReference>
<dbReference type="Gene3D" id="3.40.50.2300">
    <property type="match status" value="2"/>
</dbReference>
<dbReference type="PANTHER" id="PTHR30146:SF152">
    <property type="entry name" value="TRANSCRIPTIONAL REGULATORY PROTEIN"/>
    <property type="match status" value="1"/>
</dbReference>
<keyword evidence="3" id="KW-0804">Transcription</keyword>
<dbReference type="PROSITE" id="PS50932">
    <property type="entry name" value="HTH_LACI_2"/>
    <property type="match status" value="1"/>
</dbReference>
<protein>
    <recommendedName>
        <fullName evidence="4">HTH lacI-type domain-containing protein</fullName>
    </recommendedName>
</protein>
<sequence length="354" mass="38871">MTHRFPIKEIARQSGLGTATIDRVLNKRANVSAQSQRRVRDAIDELTSQEGQLAARGRRLFIDVVVEAPTRFSREIRHALEAELPSLHPAIIRPRYMMQERMRPGDIVAILDRIGKRGSQGVLLKAQDQPDIRAAMAELSARNIPVITIFTDIPDAAHVAYAGANNRAAGETAAYLIHHFLPSALASNTETGPVLMTMSDARFRGEESRKAGFVTAMAKLAPTRPIMDASGGAGLDSDTARRIESMIEDCRNIQAVYSMGGGNRAILQTLADHGLSPPVYIAHDLDLENITLLQQGQLSAVLHHDLRQDMRTACHHVMAWHRLLPKTAIAPPSDIHIITPANIPAFITKQARIN</sequence>
<evidence type="ECO:0000313" key="6">
    <source>
        <dbReference type="Proteomes" id="UP000193391"/>
    </source>
</evidence>
<evidence type="ECO:0000259" key="4">
    <source>
        <dbReference type="PROSITE" id="PS50932"/>
    </source>
</evidence>
<dbReference type="Pfam" id="PF13407">
    <property type="entry name" value="Peripla_BP_4"/>
    <property type="match status" value="1"/>
</dbReference>
<feature type="domain" description="HTH lacI-type" evidence="4">
    <location>
        <begin position="7"/>
        <end position="46"/>
    </location>
</feature>
<organism evidence="5 6">
    <name type="scientific">Thalassospira mesophila</name>
    <dbReference type="NCBI Taxonomy" id="1293891"/>
    <lineage>
        <taxon>Bacteria</taxon>
        <taxon>Pseudomonadati</taxon>
        <taxon>Pseudomonadota</taxon>
        <taxon>Alphaproteobacteria</taxon>
        <taxon>Rhodospirillales</taxon>
        <taxon>Thalassospiraceae</taxon>
        <taxon>Thalassospira</taxon>
    </lineage>
</organism>
<comment type="caution">
    <text evidence="5">The sequence shown here is derived from an EMBL/GenBank/DDBJ whole genome shotgun (WGS) entry which is preliminary data.</text>
</comment>
<evidence type="ECO:0000256" key="1">
    <source>
        <dbReference type="ARBA" id="ARBA00023015"/>
    </source>
</evidence>
<dbReference type="SMART" id="SM00354">
    <property type="entry name" value="HTH_LACI"/>
    <property type="match status" value="1"/>
</dbReference>
<dbReference type="OrthoDB" id="9805774at2"/>
<dbReference type="Pfam" id="PF00356">
    <property type="entry name" value="LacI"/>
    <property type="match status" value="1"/>
</dbReference>
<dbReference type="SUPFAM" id="SSF53822">
    <property type="entry name" value="Periplasmic binding protein-like I"/>
    <property type="match status" value="1"/>
</dbReference>
<evidence type="ECO:0000313" key="5">
    <source>
        <dbReference type="EMBL" id="OSQ36949.1"/>
    </source>
</evidence>
<dbReference type="InterPro" id="IPR028082">
    <property type="entry name" value="Peripla_BP_I"/>
</dbReference>
<dbReference type="GO" id="GO:0000976">
    <property type="term" value="F:transcription cis-regulatory region binding"/>
    <property type="evidence" value="ECO:0007669"/>
    <property type="project" value="TreeGrafter"/>
</dbReference>
<dbReference type="Gene3D" id="1.10.260.40">
    <property type="entry name" value="lambda repressor-like DNA-binding domains"/>
    <property type="match status" value="1"/>
</dbReference>
<dbReference type="InterPro" id="IPR025997">
    <property type="entry name" value="SBP_2_dom"/>
</dbReference>
<dbReference type="EMBL" id="JFKA01000008">
    <property type="protein sequence ID" value="OSQ36949.1"/>
    <property type="molecule type" value="Genomic_DNA"/>
</dbReference>
<name>A0A1Y2KX87_9PROT</name>
<dbReference type="SUPFAM" id="SSF47413">
    <property type="entry name" value="lambda repressor-like DNA-binding domains"/>
    <property type="match status" value="1"/>
</dbReference>
<accession>A0A1Y2KX87</accession>
<gene>
    <name evidence="5" type="ORF">TMES_15895</name>
</gene>
<dbReference type="AlphaFoldDB" id="A0A1Y2KX87"/>
<dbReference type="Proteomes" id="UP000193391">
    <property type="component" value="Unassembled WGS sequence"/>
</dbReference>
<dbReference type="GO" id="GO:0003700">
    <property type="term" value="F:DNA-binding transcription factor activity"/>
    <property type="evidence" value="ECO:0007669"/>
    <property type="project" value="TreeGrafter"/>
</dbReference>
<dbReference type="CDD" id="cd01392">
    <property type="entry name" value="HTH_LacI"/>
    <property type="match status" value="1"/>
</dbReference>
<dbReference type="CDD" id="cd06307">
    <property type="entry name" value="PBP1_sugar_binding"/>
    <property type="match status" value="1"/>
</dbReference>
<keyword evidence="6" id="KW-1185">Reference proteome</keyword>
<dbReference type="RefSeq" id="WP_085584339.1">
    <property type="nucleotide sequence ID" value="NZ_JFKA01000008.1"/>
</dbReference>